<dbReference type="InterPro" id="IPR057904">
    <property type="entry name" value="Nal1_C"/>
</dbReference>
<evidence type="ECO:0000259" key="1">
    <source>
        <dbReference type="Pfam" id="PF25819"/>
    </source>
</evidence>
<dbReference type="Pfam" id="PF25819">
    <property type="entry name" value="Nal1_C"/>
    <property type="match status" value="1"/>
</dbReference>
<dbReference type="Proteomes" id="UP001597295">
    <property type="component" value="Unassembled WGS sequence"/>
</dbReference>
<evidence type="ECO:0000313" key="2">
    <source>
        <dbReference type="EMBL" id="MFD2265411.1"/>
    </source>
</evidence>
<dbReference type="SUPFAM" id="SSF50494">
    <property type="entry name" value="Trypsin-like serine proteases"/>
    <property type="match status" value="1"/>
</dbReference>
<dbReference type="InterPro" id="IPR009003">
    <property type="entry name" value="Peptidase_S1_PA"/>
</dbReference>
<dbReference type="EMBL" id="JBHUIP010000016">
    <property type="protein sequence ID" value="MFD2265411.1"/>
    <property type="molecule type" value="Genomic_DNA"/>
</dbReference>
<gene>
    <name evidence="2" type="ORF">ACFSM5_21085</name>
</gene>
<reference evidence="3" key="1">
    <citation type="journal article" date="2019" name="Int. J. Syst. Evol. Microbiol.">
        <title>The Global Catalogue of Microorganisms (GCM) 10K type strain sequencing project: providing services to taxonomists for standard genome sequencing and annotation.</title>
        <authorList>
            <consortium name="The Broad Institute Genomics Platform"/>
            <consortium name="The Broad Institute Genome Sequencing Center for Infectious Disease"/>
            <person name="Wu L."/>
            <person name="Ma J."/>
        </authorList>
    </citation>
    <scope>NUCLEOTIDE SEQUENCE [LARGE SCALE GENOMIC DNA]</scope>
    <source>
        <strain evidence="3">CGMCC 1.19062</strain>
    </source>
</reference>
<organism evidence="2 3">
    <name type="scientific">Lacibacterium aquatile</name>
    <dbReference type="NCBI Taxonomy" id="1168082"/>
    <lineage>
        <taxon>Bacteria</taxon>
        <taxon>Pseudomonadati</taxon>
        <taxon>Pseudomonadota</taxon>
        <taxon>Alphaproteobacteria</taxon>
        <taxon>Rhodospirillales</taxon>
        <taxon>Rhodospirillaceae</taxon>
    </lineage>
</organism>
<accession>A0ABW5DZM0</accession>
<protein>
    <recommendedName>
        <fullName evidence="1">Nal1 C-terminal domain-containing protein</fullName>
    </recommendedName>
</protein>
<name>A0ABW5DZM0_9PROT</name>
<sequence length="358" mass="38145">MPSAADVGARLYDWAKDNGYLLTDDNESPSVRKPLSRVFNERLTQDMVAEPEPLIGRLQVVGVFHDEQAEKVFVCTKGAIPAVRHKTLPERLDGIFVEWIGSCNLHQTPPSNPAPPTSSSRAYRVGGRVACGSSISPANVHGAGTMGCLVTDENGTIYGLSNNHVTGGCNHMEIGMPILAPAPYDASPDQTQPLPLSIGRHHRYIPLQSGDPRVVPPQQHDAATFKIIDQALVTSMQGDSAYDTPAKTAVPKGGMRVKKVGRTTGLSMGTIIGVMSNPLPVPYAADKFRAHVYLEGGFAVRGDNDQPFSSAGDSGSLVVTADGEHAVGLIVAGMGLVTIMMPIQRTLDELNLRLLTGH</sequence>
<dbReference type="RefSeq" id="WP_379878722.1">
    <property type="nucleotide sequence ID" value="NZ_JBHUIP010000016.1"/>
</dbReference>
<evidence type="ECO:0000313" key="3">
    <source>
        <dbReference type="Proteomes" id="UP001597295"/>
    </source>
</evidence>
<comment type="caution">
    <text evidence="2">The sequence shown here is derived from an EMBL/GenBank/DDBJ whole genome shotgun (WGS) entry which is preliminary data.</text>
</comment>
<feature type="domain" description="Nal1 C-terminal" evidence="1">
    <location>
        <begin position="254"/>
        <end position="330"/>
    </location>
</feature>
<proteinExistence type="predicted"/>
<keyword evidence="3" id="KW-1185">Reference proteome</keyword>